<accession>F4RQT0</accession>
<evidence type="ECO:0000256" key="1">
    <source>
        <dbReference type="SAM" id="MobiDB-lite"/>
    </source>
</evidence>
<evidence type="ECO:0000313" key="2">
    <source>
        <dbReference type="EMBL" id="EGG05092.1"/>
    </source>
</evidence>
<feature type="region of interest" description="Disordered" evidence="1">
    <location>
        <begin position="142"/>
        <end position="187"/>
    </location>
</feature>
<dbReference type="VEuPathDB" id="FungiDB:MELLADRAFT_88161"/>
<reference evidence="3" key="1">
    <citation type="journal article" date="2011" name="Proc. Natl. Acad. Sci. U.S.A.">
        <title>Obligate biotrophy features unraveled by the genomic analysis of rust fungi.</title>
        <authorList>
            <person name="Duplessis S."/>
            <person name="Cuomo C.A."/>
            <person name="Lin Y.-C."/>
            <person name="Aerts A."/>
            <person name="Tisserant E."/>
            <person name="Veneault-Fourrey C."/>
            <person name="Joly D.L."/>
            <person name="Hacquard S."/>
            <person name="Amselem J."/>
            <person name="Cantarel B.L."/>
            <person name="Chiu R."/>
            <person name="Coutinho P.M."/>
            <person name="Feau N."/>
            <person name="Field M."/>
            <person name="Frey P."/>
            <person name="Gelhaye E."/>
            <person name="Goldberg J."/>
            <person name="Grabherr M.G."/>
            <person name="Kodira C.D."/>
            <person name="Kohler A."/>
            <person name="Kuees U."/>
            <person name="Lindquist E.A."/>
            <person name="Lucas S.M."/>
            <person name="Mago R."/>
            <person name="Mauceli E."/>
            <person name="Morin E."/>
            <person name="Murat C."/>
            <person name="Pangilinan J.L."/>
            <person name="Park R."/>
            <person name="Pearson M."/>
            <person name="Quesneville H."/>
            <person name="Rouhier N."/>
            <person name="Sakthikumar S."/>
            <person name="Salamov A.A."/>
            <person name="Schmutz J."/>
            <person name="Selles B."/>
            <person name="Shapiro H."/>
            <person name="Tanguay P."/>
            <person name="Tuskan G.A."/>
            <person name="Henrissat B."/>
            <person name="Van de Peer Y."/>
            <person name="Rouze P."/>
            <person name="Ellis J.G."/>
            <person name="Dodds P.N."/>
            <person name="Schein J.E."/>
            <person name="Zhong S."/>
            <person name="Hamelin R.C."/>
            <person name="Grigoriev I.V."/>
            <person name="Szabo L.J."/>
            <person name="Martin F."/>
        </authorList>
    </citation>
    <scope>NUCLEOTIDE SEQUENCE [LARGE SCALE GENOMIC DNA]</scope>
    <source>
        <strain evidence="3">98AG31 / pathotype 3-4-7</strain>
    </source>
</reference>
<proteinExistence type="predicted"/>
<dbReference type="InParanoid" id="F4RQT0"/>
<dbReference type="RefSeq" id="XP_007411457.1">
    <property type="nucleotide sequence ID" value="XM_007411395.1"/>
</dbReference>
<evidence type="ECO:0000313" key="3">
    <source>
        <dbReference type="Proteomes" id="UP000001072"/>
    </source>
</evidence>
<dbReference type="Proteomes" id="UP000001072">
    <property type="component" value="Unassembled WGS sequence"/>
</dbReference>
<protein>
    <submittedName>
        <fullName evidence="2">Uncharacterized protein</fullName>
    </submittedName>
</protein>
<organism evidence="3">
    <name type="scientific">Melampsora larici-populina (strain 98AG31 / pathotype 3-4-7)</name>
    <name type="common">Poplar leaf rust fungus</name>
    <dbReference type="NCBI Taxonomy" id="747676"/>
    <lineage>
        <taxon>Eukaryota</taxon>
        <taxon>Fungi</taxon>
        <taxon>Dikarya</taxon>
        <taxon>Basidiomycota</taxon>
        <taxon>Pucciniomycotina</taxon>
        <taxon>Pucciniomycetes</taxon>
        <taxon>Pucciniales</taxon>
        <taxon>Melampsoraceae</taxon>
        <taxon>Melampsora</taxon>
    </lineage>
</organism>
<dbReference type="EMBL" id="GL883114">
    <property type="protein sequence ID" value="EGG05092.1"/>
    <property type="molecule type" value="Genomic_DNA"/>
</dbReference>
<name>F4RQT0_MELLP</name>
<dbReference type="GeneID" id="18934788"/>
<feature type="compositionally biased region" description="Polar residues" evidence="1">
    <location>
        <begin position="177"/>
        <end position="187"/>
    </location>
</feature>
<dbReference type="HOGENOM" id="CLU_1447999_0_0_1"/>
<keyword evidence="3" id="KW-1185">Reference proteome</keyword>
<gene>
    <name evidence="2" type="ORF">MELLADRAFT_88161</name>
</gene>
<sequence length="187" mass="20497">MSDVKFSNSMPDVKFSGRLEDPGGPFLFDLWGGRTLFESRQHLLDSVVSGSITLQKSSDNQLSLFRISWSNCSSGFHFFPYSCSKMSKNLCSGNPQGSQSQDASDRNTAPLRTRLQLVDVLNINNDDTTSGIGSQESLVTFDFGHEDPEEGPVDLPQVDQQSGIEANKCVEPKDGKSQSQCSFTSIN</sequence>
<dbReference type="KEGG" id="mlr:MELLADRAFT_88161"/>
<dbReference type="AlphaFoldDB" id="F4RQT0"/>